<name>A0A0A8YUZ0_ARUDO</name>
<sequence length="17" mass="1977">MKNGMITLIREGQEDKN</sequence>
<protein>
    <submittedName>
        <fullName evidence="1">Uncharacterized protein</fullName>
    </submittedName>
</protein>
<dbReference type="AlphaFoldDB" id="A0A0A8YUZ0"/>
<reference evidence="1" key="1">
    <citation type="submission" date="2014-09" db="EMBL/GenBank/DDBJ databases">
        <authorList>
            <person name="Magalhaes I.L.F."/>
            <person name="Oliveira U."/>
            <person name="Santos F.R."/>
            <person name="Vidigal T.H.D.A."/>
            <person name="Brescovit A.D."/>
            <person name="Santos A.J."/>
        </authorList>
    </citation>
    <scope>NUCLEOTIDE SEQUENCE</scope>
    <source>
        <tissue evidence="1">Shoot tissue taken approximately 20 cm above the soil surface</tissue>
    </source>
</reference>
<organism evidence="1">
    <name type="scientific">Arundo donax</name>
    <name type="common">Giant reed</name>
    <name type="synonym">Donax arundinaceus</name>
    <dbReference type="NCBI Taxonomy" id="35708"/>
    <lineage>
        <taxon>Eukaryota</taxon>
        <taxon>Viridiplantae</taxon>
        <taxon>Streptophyta</taxon>
        <taxon>Embryophyta</taxon>
        <taxon>Tracheophyta</taxon>
        <taxon>Spermatophyta</taxon>
        <taxon>Magnoliopsida</taxon>
        <taxon>Liliopsida</taxon>
        <taxon>Poales</taxon>
        <taxon>Poaceae</taxon>
        <taxon>PACMAD clade</taxon>
        <taxon>Arundinoideae</taxon>
        <taxon>Arundineae</taxon>
        <taxon>Arundo</taxon>
    </lineage>
</organism>
<proteinExistence type="predicted"/>
<dbReference type="EMBL" id="GBRH01266946">
    <property type="protein sequence ID" value="JAD30949.1"/>
    <property type="molecule type" value="Transcribed_RNA"/>
</dbReference>
<evidence type="ECO:0000313" key="1">
    <source>
        <dbReference type="EMBL" id="JAD30949.1"/>
    </source>
</evidence>
<reference evidence="1" key="2">
    <citation type="journal article" date="2015" name="Data Brief">
        <title>Shoot transcriptome of the giant reed, Arundo donax.</title>
        <authorList>
            <person name="Barrero R.A."/>
            <person name="Guerrero F.D."/>
            <person name="Moolhuijzen P."/>
            <person name="Goolsby J.A."/>
            <person name="Tidwell J."/>
            <person name="Bellgard S.E."/>
            <person name="Bellgard M.I."/>
        </authorList>
    </citation>
    <scope>NUCLEOTIDE SEQUENCE</scope>
    <source>
        <tissue evidence="1">Shoot tissue taken approximately 20 cm above the soil surface</tissue>
    </source>
</reference>
<accession>A0A0A8YUZ0</accession>